<sequence length="118" mass="13482">MNRIVSYCGLICNDCPVFIATENNDLEQKIKLSQEYSSPNYKLSPEDINCTGCHADSKITFKFCNECEIRICGIKKGIDNCGYCEEYPCSKLDIPFKNSPQNKEILDQIREVSESCYE</sequence>
<dbReference type="InterPro" id="IPR024227">
    <property type="entry name" value="DUF3795"/>
</dbReference>
<name>A0A1H2XIM9_9FIRM</name>
<dbReference type="Proteomes" id="UP000198828">
    <property type="component" value="Unassembled WGS sequence"/>
</dbReference>
<organism evidence="1 2">
    <name type="scientific">Tepidimicrobium xylanilyticum</name>
    <dbReference type="NCBI Taxonomy" id="1123352"/>
    <lineage>
        <taxon>Bacteria</taxon>
        <taxon>Bacillati</taxon>
        <taxon>Bacillota</taxon>
        <taxon>Tissierellia</taxon>
        <taxon>Tissierellales</taxon>
        <taxon>Tepidimicrobiaceae</taxon>
        <taxon>Tepidimicrobium</taxon>
    </lineage>
</organism>
<protein>
    <recommendedName>
        <fullName evidence="3">DUF3795 domain-containing protein</fullName>
    </recommendedName>
</protein>
<gene>
    <name evidence="1" type="ORF">SAMN05660923_01438</name>
</gene>
<evidence type="ECO:0008006" key="3">
    <source>
        <dbReference type="Google" id="ProtNLM"/>
    </source>
</evidence>
<evidence type="ECO:0000313" key="1">
    <source>
        <dbReference type="EMBL" id="SDW92129.1"/>
    </source>
</evidence>
<dbReference type="RefSeq" id="WP_093752252.1">
    <property type="nucleotide sequence ID" value="NZ_BSYN01000007.1"/>
</dbReference>
<reference evidence="1 2" key="1">
    <citation type="submission" date="2016-10" db="EMBL/GenBank/DDBJ databases">
        <authorList>
            <person name="de Groot N.N."/>
        </authorList>
    </citation>
    <scope>NUCLEOTIDE SEQUENCE [LARGE SCALE GENOMIC DNA]</scope>
    <source>
        <strain evidence="1 2">DSM 23310</strain>
    </source>
</reference>
<evidence type="ECO:0000313" key="2">
    <source>
        <dbReference type="Proteomes" id="UP000198828"/>
    </source>
</evidence>
<dbReference type="AlphaFoldDB" id="A0A1H2XIM9"/>
<accession>A0A1H2XIM9</accession>
<proteinExistence type="predicted"/>
<dbReference type="OrthoDB" id="9803966at2"/>
<dbReference type="Pfam" id="PF12675">
    <property type="entry name" value="DUF3795"/>
    <property type="match status" value="1"/>
</dbReference>
<dbReference type="EMBL" id="FNNG01000005">
    <property type="protein sequence ID" value="SDW92129.1"/>
    <property type="molecule type" value="Genomic_DNA"/>
</dbReference>
<keyword evidence="2" id="KW-1185">Reference proteome</keyword>